<dbReference type="InterPro" id="IPR036390">
    <property type="entry name" value="WH_DNA-bd_sf"/>
</dbReference>
<comment type="catalytic activity">
    <reaction evidence="2">
        <text>Couples ATP hydrolysis with the unwinding of duplex DNA by translocating in the 3'-5' direction.</text>
        <dbReference type="EC" id="5.6.2.4"/>
    </reaction>
</comment>
<evidence type="ECO:0000256" key="1">
    <source>
        <dbReference type="ARBA" id="ARBA00005446"/>
    </source>
</evidence>
<dbReference type="SUPFAM" id="SSF46785">
    <property type="entry name" value="Winged helix' DNA-binding domain"/>
    <property type="match status" value="1"/>
</dbReference>
<dbReference type="Pfam" id="PF09382">
    <property type="entry name" value="RQC"/>
    <property type="match status" value="1"/>
</dbReference>
<sequence>MYHAGMSEKAKNEAHHGFIQDKYTTIVATVAFGMGIDKSDVRKIIHYGSPKDIESYYQEIGRAGRDGDPAVCHAFWSQKDIVMNRSRINKSMREPYLSHAFEMLRSMEEFLTSMRCRRYLLLSHFDPSTAAPSQPRSSCCDNCDWQINNQQVIFIFYDPDGSSSKCIDVGKEARWLFRVIDEVYKGYSGLAKPVDFVRGLEKEKSRVRDSTRSFYGIGKERSDKWWKALGAQLRIHGWLTEIRKGDMAFGACVNLSSKAKKWYLANTEELMLEASPLLLAASSAKNKVTVAGPSRTGGTTANVEDEPKTRVLGLKQLRRYLPATSYPSLKKESTGLLEAIPLVEELRRLLDNVRMDLSKEQDCGPFQIASNKVL</sequence>
<dbReference type="GO" id="GO:0005694">
    <property type="term" value="C:chromosome"/>
    <property type="evidence" value="ECO:0007669"/>
    <property type="project" value="TreeGrafter"/>
</dbReference>
<accession>A0A3P7IL33</accession>
<evidence type="ECO:0000313" key="6">
    <source>
        <dbReference type="Proteomes" id="UP000270094"/>
    </source>
</evidence>
<dbReference type="GO" id="GO:0000724">
    <property type="term" value="P:double-strand break repair via homologous recombination"/>
    <property type="evidence" value="ECO:0007669"/>
    <property type="project" value="TreeGrafter"/>
</dbReference>
<dbReference type="GO" id="GO:0005737">
    <property type="term" value="C:cytoplasm"/>
    <property type="evidence" value="ECO:0007669"/>
    <property type="project" value="TreeGrafter"/>
</dbReference>
<dbReference type="OrthoDB" id="10013439at2759"/>
<dbReference type="Gene3D" id="1.10.10.10">
    <property type="entry name" value="Winged helix-like DNA-binding domain superfamily/Winged helix DNA-binding domain"/>
    <property type="match status" value="1"/>
</dbReference>
<dbReference type="GO" id="GO:0000723">
    <property type="term" value="P:telomere maintenance"/>
    <property type="evidence" value="ECO:0007669"/>
    <property type="project" value="TreeGrafter"/>
</dbReference>
<evidence type="ECO:0000256" key="2">
    <source>
        <dbReference type="ARBA" id="ARBA00034617"/>
    </source>
</evidence>
<evidence type="ECO:0000259" key="4">
    <source>
        <dbReference type="PROSITE" id="PS51194"/>
    </source>
</evidence>
<dbReference type="Pfam" id="PF16124">
    <property type="entry name" value="RecQ_Zn_bind"/>
    <property type="match status" value="1"/>
</dbReference>
<dbReference type="InterPro" id="IPR027417">
    <property type="entry name" value="P-loop_NTPase"/>
</dbReference>
<dbReference type="InterPro" id="IPR001650">
    <property type="entry name" value="Helicase_C-like"/>
</dbReference>
<protein>
    <recommendedName>
        <fullName evidence="3">DNA 3'-5' helicase</fullName>
        <ecNumber evidence="3">5.6.2.4</ecNumber>
    </recommendedName>
</protein>
<dbReference type="GO" id="GO:0043138">
    <property type="term" value="F:3'-5' DNA helicase activity"/>
    <property type="evidence" value="ECO:0007669"/>
    <property type="project" value="UniProtKB-EC"/>
</dbReference>
<dbReference type="Pfam" id="PF00271">
    <property type="entry name" value="Helicase_C"/>
    <property type="match status" value="1"/>
</dbReference>
<dbReference type="SMART" id="SM00956">
    <property type="entry name" value="RQC"/>
    <property type="match status" value="1"/>
</dbReference>
<organism evidence="5 6">
    <name type="scientific">Strongylus vulgaris</name>
    <name type="common">Blood worm</name>
    <dbReference type="NCBI Taxonomy" id="40348"/>
    <lineage>
        <taxon>Eukaryota</taxon>
        <taxon>Metazoa</taxon>
        <taxon>Ecdysozoa</taxon>
        <taxon>Nematoda</taxon>
        <taxon>Chromadorea</taxon>
        <taxon>Rhabditida</taxon>
        <taxon>Rhabditina</taxon>
        <taxon>Rhabditomorpha</taxon>
        <taxon>Strongyloidea</taxon>
        <taxon>Strongylidae</taxon>
        <taxon>Strongylus</taxon>
    </lineage>
</organism>
<name>A0A3P7IL33_STRVU</name>
<dbReference type="GO" id="GO:0009378">
    <property type="term" value="F:four-way junction helicase activity"/>
    <property type="evidence" value="ECO:0007669"/>
    <property type="project" value="TreeGrafter"/>
</dbReference>
<dbReference type="EMBL" id="UYYB01002528">
    <property type="protein sequence ID" value="VDM66304.1"/>
    <property type="molecule type" value="Genomic_DNA"/>
</dbReference>
<keyword evidence="6" id="KW-1185">Reference proteome</keyword>
<dbReference type="InterPro" id="IPR032284">
    <property type="entry name" value="RecQ_Zn-bd"/>
</dbReference>
<reference evidence="5 6" key="1">
    <citation type="submission" date="2018-11" db="EMBL/GenBank/DDBJ databases">
        <authorList>
            <consortium name="Pathogen Informatics"/>
        </authorList>
    </citation>
    <scope>NUCLEOTIDE SEQUENCE [LARGE SCALE GENOMIC DNA]</scope>
</reference>
<dbReference type="Proteomes" id="UP000270094">
    <property type="component" value="Unassembled WGS sequence"/>
</dbReference>
<gene>
    <name evidence="5" type="ORF">SVUK_LOCUS1302</name>
</gene>
<dbReference type="SMART" id="SM00490">
    <property type="entry name" value="HELICc"/>
    <property type="match status" value="1"/>
</dbReference>
<dbReference type="PANTHER" id="PTHR13710">
    <property type="entry name" value="DNA HELICASE RECQ FAMILY MEMBER"/>
    <property type="match status" value="1"/>
</dbReference>
<feature type="domain" description="Helicase C-terminal" evidence="4">
    <location>
        <begin position="1"/>
        <end position="108"/>
    </location>
</feature>
<dbReference type="PANTHER" id="PTHR13710:SF120">
    <property type="entry name" value="BIFUNCTIONAL 3'-5' EXONUCLEASE_ATP-DEPENDENT HELICASE WRN"/>
    <property type="match status" value="1"/>
</dbReference>
<dbReference type="EC" id="5.6.2.4" evidence="3"/>
<evidence type="ECO:0000256" key="3">
    <source>
        <dbReference type="ARBA" id="ARBA00034808"/>
    </source>
</evidence>
<dbReference type="InterPro" id="IPR036388">
    <property type="entry name" value="WH-like_DNA-bd_sf"/>
</dbReference>
<dbReference type="AlphaFoldDB" id="A0A3P7IL33"/>
<dbReference type="GO" id="GO:0005654">
    <property type="term" value="C:nucleoplasm"/>
    <property type="evidence" value="ECO:0007669"/>
    <property type="project" value="TreeGrafter"/>
</dbReference>
<evidence type="ECO:0000313" key="5">
    <source>
        <dbReference type="EMBL" id="VDM66304.1"/>
    </source>
</evidence>
<dbReference type="InterPro" id="IPR018982">
    <property type="entry name" value="RQC_domain"/>
</dbReference>
<dbReference type="SUPFAM" id="SSF52540">
    <property type="entry name" value="P-loop containing nucleoside triphosphate hydrolases"/>
    <property type="match status" value="1"/>
</dbReference>
<proteinExistence type="inferred from homology"/>
<feature type="non-terminal residue" evidence="5">
    <location>
        <position position="374"/>
    </location>
</feature>
<dbReference type="GO" id="GO:0006260">
    <property type="term" value="P:DNA replication"/>
    <property type="evidence" value="ECO:0007669"/>
    <property type="project" value="InterPro"/>
</dbReference>
<dbReference type="Gene3D" id="3.40.50.300">
    <property type="entry name" value="P-loop containing nucleotide triphosphate hydrolases"/>
    <property type="match status" value="1"/>
</dbReference>
<dbReference type="PROSITE" id="PS51194">
    <property type="entry name" value="HELICASE_CTER"/>
    <property type="match status" value="1"/>
</dbReference>
<comment type="similarity">
    <text evidence="1">Belongs to the helicase family. RecQ subfamily.</text>
</comment>